<dbReference type="InterPro" id="IPR006128">
    <property type="entry name" value="Lipoprotein_PsaA-like"/>
</dbReference>
<dbReference type="Gene3D" id="3.40.50.1980">
    <property type="entry name" value="Nitrogenase molybdenum iron protein domain"/>
    <property type="match status" value="2"/>
</dbReference>
<evidence type="ECO:0000256" key="1">
    <source>
        <dbReference type="ARBA" id="ARBA00004196"/>
    </source>
</evidence>
<comment type="subcellular location">
    <subcellularLocation>
        <location evidence="1">Cell envelope</location>
    </subcellularLocation>
</comment>
<dbReference type="AlphaFoldDB" id="A0A4Q2U9J4"/>
<feature type="chain" id="PRO_5020186287" evidence="7">
    <location>
        <begin position="23"/>
        <end position="290"/>
    </location>
</feature>
<evidence type="ECO:0000313" key="9">
    <source>
        <dbReference type="Proteomes" id="UP000290759"/>
    </source>
</evidence>
<keyword evidence="4" id="KW-0479">Metal-binding</keyword>
<keyword evidence="3 6" id="KW-0813">Transport</keyword>
<evidence type="ECO:0000256" key="7">
    <source>
        <dbReference type="SAM" id="SignalP"/>
    </source>
</evidence>
<dbReference type="GO" id="GO:0007155">
    <property type="term" value="P:cell adhesion"/>
    <property type="evidence" value="ECO:0007669"/>
    <property type="project" value="InterPro"/>
</dbReference>
<organism evidence="8 9">
    <name type="scientific">Lichenibacterium minor</name>
    <dbReference type="NCBI Taxonomy" id="2316528"/>
    <lineage>
        <taxon>Bacteria</taxon>
        <taxon>Pseudomonadati</taxon>
        <taxon>Pseudomonadota</taxon>
        <taxon>Alphaproteobacteria</taxon>
        <taxon>Hyphomicrobiales</taxon>
        <taxon>Lichenihabitantaceae</taxon>
        <taxon>Lichenibacterium</taxon>
    </lineage>
</organism>
<evidence type="ECO:0000313" key="8">
    <source>
        <dbReference type="EMBL" id="RYC31565.1"/>
    </source>
</evidence>
<evidence type="ECO:0000256" key="5">
    <source>
        <dbReference type="ARBA" id="ARBA00022729"/>
    </source>
</evidence>
<dbReference type="OrthoDB" id="9793396at2"/>
<evidence type="ECO:0000256" key="3">
    <source>
        <dbReference type="ARBA" id="ARBA00022448"/>
    </source>
</evidence>
<dbReference type="Proteomes" id="UP000290759">
    <property type="component" value="Unassembled WGS sequence"/>
</dbReference>
<evidence type="ECO:0000256" key="6">
    <source>
        <dbReference type="RuleBase" id="RU003512"/>
    </source>
</evidence>
<dbReference type="EMBL" id="QYBB01000013">
    <property type="protein sequence ID" value="RYC31565.1"/>
    <property type="molecule type" value="Genomic_DNA"/>
</dbReference>
<comment type="similarity">
    <text evidence="2 6">Belongs to the bacterial solute-binding protein 9 family.</text>
</comment>
<dbReference type="SUPFAM" id="SSF53807">
    <property type="entry name" value="Helical backbone' metal receptor"/>
    <property type="match status" value="1"/>
</dbReference>
<dbReference type="PANTHER" id="PTHR42953">
    <property type="entry name" value="HIGH-AFFINITY ZINC UPTAKE SYSTEM PROTEIN ZNUA-RELATED"/>
    <property type="match status" value="1"/>
</dbReference>
<proteinExistence type="inferred from homology"/>
<name>A0A4Q2U9J4_9HYPH</name>
<accession>A0A4Q2U9J4</accession>
<dbReference type="InterPro" id="IPR050492">
    <property type="entry name" value="Bact_metal-bind_prot9"/>
</dbReference>
<reference evidence="8 9" key="1">
    <citation type="submission" date="2018-12" db="EMBL/GenBank/DDBJ databases">
        <authorList>
            <person name="Grouzdev D.S."/>
            <person name="Krutkina M.S."/>
        </authorList>
    </citation>
    <scope>NUCLEOTIDE SEQUENCE [LARGE SCALE GENOMIC DNA]</scope>
    <source>
        <strain evidence="8 9">RmlP026</strain>
    </source>
</reference>
<feature type="signal peptide" evidence="7">
    <location>
        <begin position="1"/>
        <end position="22"/>
    </location>
</feature>
<dbReference type="PANTHER" id="PTHR42953:SF1">
    <property type="entry name" value="METAL-BINDING PROTEIN HI_0362-RELATED"/>
    <property type="match status" value="1"/>
</dbReference>
<dbReference type="GO" id="GO:0030001">
    <property type="term" value="P:metal ion transport"/>
    <property type="evidence" value="ECO:0007669"/>
    <property type="project" value="InterPro"/>
</dbReference>
<dbReference type="PRINTS" id="PR00690">
    <property type="entry name" value="ADHESNFAMILY"/>
</dbReference>
<sequence>MSLKSALLGVFAVFALPAAASAAGIDVVAAENFYGDLAKQVGGRYVSVTSILSNPDQDPHLFEADPSTARALKTARVVIQNGADYDPWMGKLLKADPSPGRAEIVAADLVGKHAGDNPHLWYDPATMQAVARDLAAKLGAIDPAHKADFDGNAAAFAASIGSLDAKVAAMKARYAGQPVTASEPVFGYMASLLGLDMHDESFQMAVMNNTEPSASDVARFEDDLKGHKVKAMIYNGQADDKAVKRLVGIARESHVPVVAVTETEPAGTTYQSWMTKQLDALDHALSAKSS</sequence>
<reference evidence="8 9" key="2">
    <citation type="submission" date="2019-02" db="EMBL/GenBank/DDBJ databases">
        <title>'Lichenibacterium ramalinii' gen. nov. sp. nov., 'Lichenibacterium minor' gen. nov. sp. nov.</title>
        <authorList>
            <person name="Pankratov T."/>
        </authorList>
    </citation>
    <scope>NUCLEOTIDE SEQUENCE [LARGE SCALE GENOMIC DNA]</scope>
    <source>
        <strain evidence="8 9">RmlP026</strain>
    </source>
</reference>
<dbReference type="GO" id="GO:0030313">
    <property type="term" value="C:cell envelope"/>
    <property type="evidence" value="ECO:0007669"/>
    <property type="project" value="UniProtKB-SubCell"/>
</dbReference>
<keyword evidence="5 7" id="KW-0732">Signal</keyword>
<dbReference type="RefSeq" id="WP_129227218.1">
    <property type="nucleotide sequence ID" value="NZ_QYBB01000013.1"/>
</dbReference>
<protein>
    <submittedName>
        <fullName evidence="8">Cation ABC transporter substrate-binding protein</fullName>
    </submittedName>
</protein>
<dbReference type="GO" id="GO:0046872">
    <property type="term" value="F:metal ion binding"/>
    <property type="evidence" value="ECO:0007669"/>
    <property type="project" value="UniProtKB-KW"/>
</dbReference>
<gene>
    <name evidence="8" type="ORF">D3273_13065</name>
</gene>
<evidence type="ECO:0000256" key="4">
    <source>
        <dbReference type="ARBA" id="ARBA00022723"/>
    </source>
</evidence>
<dbReference type="InterPro" id="IPR006127">
    <property type="entry name" value="ZnuA-like"/>
</dbReference>
<comment type="caution">
    <text evidence="8">The sequence shown here is derived from an EMBL/GenBank/DDBJ whole genome shotgun (WGS) entry which is preliminary data.</text>
</comment>
<dbReference type="Pfam" id="PF01297">
    <property type="entry name" value="ZnuA"/>
    <property type="match status" value="1"/>
</dbReference>
<keyword evidence="9" id="KW-1185">Reference proteome</keyword>
<evidence type="ECO:0000256" key="2">
    <source>
        <dbReference type="ARBA" id="ARBA00011028"/>
    </source>
</evidence>